<evidence type="ECO:0000313" key="1">
    <source>
        <dbReference type="EMBL" id="GFR78666.1"/>
    </source>
</evidence>
<name>A0AAV4G1X0_9GAST</name>
<gene>
    <name evidence="1" type="ORF">ElyMa_000538300</name>
</gene>
<accession>A0AAV4G1X0</accession>
<proteinExistence type="predicted"/>
<sequence>MATHSSRHTTRPYAAPQKMFSVESPSCSHQSVACLTLNICGTLTCQTCSTVAIEISRLYDVNRLSSEIATGCNTRGDSQFGGWSLQVKRTQHLSFLKEL</sequence>
<dbReference type="EMBL" id="BMAT01001044">
    <property type="protein sequence ID" value="GFR78666.1"/>
    <property type="molecule type" value="Genomic_DNA"/>
</dbReference>
<protein>
    <submittedName>
        <fullName evidence="1">Uncharacterized protein</fullName>
    </submittedName>
</protein>
<reference evidence="1 2" key="1">
    <citation type="journal article" date="2021" name="Elife">
        <title>Chloroplast acquisition without the gene transfer in kleptoplastic sea slugs, Plakobranchus ocellatus.</title>
        <authorList>
            <person name="Maeda T."/>
            <person name="Takahashi S."/>
            <person name="Yoshida T."/>
            <person name="Shimamura S."/>
            <person name="Takaki Y."/>
            <person name="Nagai Y."/>
            <person name="Toyoda A."/>
            <person name="Suzuki Y."/>
            <person name="Arimoto A."/>
            <person name="Ishii H."/>
            <person name="Satoh N."/>
            <person name="Nishiyama T."/>
            <person name="Hasebe M."/>
            <person name="Maruyama T."/>
            <person name="Minagawa J."/>
            <person name="Obokata J."/>
            <person name="Shigenobu S."/>
        </authorList>
    </citation>
    <scope>NUCLEOTIDE SEQUENCE [LARGE SCALE GENOMIC DNA]</scope>
</reference>
<evidence type="ECO:0000313" key="2">
    <source>
        <dbReference type="Proteomes" id="UP000762676"/>
    </source>
</evidence>
<comment type="caution">
    <text evidence="1">The sequence shown here is derived from an EMBL/GenBank/DDBJ whole genome shotgun (WGS) entry which is preliminary data.</text>
</comment>
<dbReference type="AlphaFoldDB" id="A0AAV4G1X0"/>
<dbReference type="Proteomes" id="UP000762676">
    <property type="component" value="Unassembled WGS sequence"/>
</dbReference>
<organism evidence="1 2">
    <name type="scientific">Elysia marginata</name>
    <dbReference type="NCBI Taxonomy" id="1093978"/>
    <lineage>
        <taxon>Eukaryota</taxon>
        <taxon>Metazoa</taxon>
        <taxon>Spiralia</taxon>
        <taxon>Lophotrochozoa</taxon>
        <taxon>Mollusca</taxon>
        <taxon>Gastropoda</taxon>
        <taxon>Heterobranchia</taxon>
        <taxon>Euthyneura</taxon>
        <taxon>Panpulmonata</taxon>
        <taxon>Sacoglossa</taxon>
        <taxon>Placobranchoidea</taxon>
        <taxon>Plakobranchidae</taxon>
        <taxon>Elysia</taxon>
    </lineage>
</organism>
<keyword evidence="2" id="KW-1185">Reference proteome</keyword>